<protein>
    <submittedName>
        <fullName evidence="1">Uncharacterized protein</fullName>
    </submittedName>
</protein>
<reference evidence="1" key="1">
    <citation type="submission" date="2023-10" db="EMBL/GenBank/DDBJ databases">
        <title>Genome assembly of Pristionchus species.</title>
        <authorList>
            <person name="Yoshida K."/>
            <person name="Sommer R.J."/>
        </authorList>
    </citation>
    <scope>NUCLEOTIDE SEQUENCE</scope>
    <source>
        <strain evidence="1">RS5133</strain>
    </source>
</reference>
<proteinExistence type="predicted"/>
<comment type="caution">
    <text evidence="1">The sequence shown here is derived from an EMBL/GenBank/DDBJ whole genome shotgun (WGS) entry which is preliminary data.</text>
</comment>
<accession>A0AAV5VXP1</accession>
<dbReference type="Proteomes" id="UP001432322">
    <property type="component" value="Unassembled WGS sequence"/>
</dbReference>
<sequence length="162" mass="18851">LSKFRPTSLFSDILNMWRRCGLIGIDNSACQSQLPIPARSQSILTDSRLHETVKRLMMAEISELPCFDSVNDIKTKPILQVFEPRFISAEANELEEFVNRTNRGDVEYLRLDQEVFVRRQPFREFWKLKVRGHVRHDVRRDKYSLIGEIAIIDNPVAECSVS</sequence>
<feature type="non-terminal residue" evidence="1">
    <location>
        <position position="162"/>
    </location>
</feature>
<keyword evidence="2" id="KW-1185">Reference proteome</keyword>
<evidence type="ECO:0000313" key="2">
    <source>
        <dbReference type="Proteomes" id="UP001432322"/>
    </source>
</evidence>
<name>A0AAV5VXP1_9BILA</name>
<dbReference type="EMBL" id="BTSY01000004">
    <property type="protein sequence ID" value="GMT23159.1"/>
    <property type="molecule type" value="Genomic_DNA"/>
</dbReference>
<dbReference type="AlphaFoldDB" id="A0AAV5VXP1"/>
<evidence type="ECO:0000313" key="1">
    <source>
        <dbReference type="EMBL" id="GMT23159.1"/>
    </source>
</evidence>
<gene>
    <name evidence="1" type="ORF">PFISCL1PPCAC_14456</name>
</gene>
<organism evidence="1 2">
    <name type="scientific">Pristionchus fissidentatus</name>
    <dbReference type="NCBI Taxonomy" id="1538716"/>
    <lineage>
        <taxon>Eukaryota</taxon>
        <taxon>Metazoa</taxon>
        <taxon>Ecdysozoa</taxon>
        <taxon>Nematoda</taxon>
        <taxon>Chromadorea</taxon>
        <taxon>Rhabditida</taxon>
        <taxon>Rhabditina</taxon>
        <taxon>Diplogasteromorpha</taxon>
        <taxon>Diplogasteroidea</taxon>
        <taxon>Neodiplogasteridae</taxon>
        <taxon>Pristionchus</taxon>
    </lineage>
</organism>
<feature type="non-terminal residue" evidence="1">
    <location>
        <position position="1"/>
    </location>
</feature>